<keyword evidence="3 9" id="KW-0813">Transport</keyword>
<gene>
    <name evidence="11" type="ORF">NLI96_g3508</name>
</gene>
<dbReference type="SUPFAM" id="SSF81338">
    <property type="entry name" value="Aquaporin-like"/>
    <property type="match status" value="1"/>
</dbReference>
<proteinExistence type="inferred from homology"/>
<sequence length="424" mass="45821">MRPVKIASSAPLRAIHRISSEICTLQAIYRIVQEAAHSPLLPQAPFQLQSSENGRQLHNQLSSSPLLFPSSSLFHISQRFPVMSQFGEVTPTSTVRSHFPTKTLSVHVESSQAREIVVEPSHYHDDSDKYPNNWARYREMLKEPLAEFFGVMFIILFGAGVDCQVVLSGNPAVASSPKGDYLSISFGWAVGVALGAWISGGISGGHINPAVTLAFAFCRDFPWRKVPSYIFAQLMGGIVGAAIIYGNYHEAISVFEGGVKTVPGTAGLFTTFAFLGTAILLIVVCAITDKKNGPPPAGLVPLALFIAILGIGAAMGMQTGYAINPARDLGPRILTAMAGYGKEVFTFRNHYWFWCPVLAPILGAIAGVLAYDACFYTGEDSVFNRPSLRVTNVAHVCACSQPHTMPSPMQAEKARAYTIPEEVV</sequence>
<feature type="transmembrane region" description="Helical" evidence="10">
    <location>
        <begin position="268"/>
        <end position="287"/>
    </location>
</feature>
<name>A0AAD5V6R2_9APHY</name>
<evidence type="ECO:0000256" key="4">
    <source>
        <dbReference type="ARBA" id="ARBA00022692"/>
    </source>
</evidence>
<dbReference type="InterPro" id="IPR000425">
    <property type="entry name" value="MIP"/>
</dbReference>
<dbReference type="PRINTS" id="PR00783">
    <property type="entry name" value="MINTRINSICP"/>
</dbReference>
<dbReference type="InterPro" id="IPR023271">
    <property type="entry name" value="Aquaporin-like"/>
</dbReference>
<dbReference type="PANTHER" id="PTHR43829">
    <property type="entry name" value="AQUAPORIN OR AQUAGLYCEROPORIN RELATED"/>
    <property type="match status" value="1"/>
</dbReference>
<dbReference type="GO" id="GO:0005886">
    <property type="term" value="C:plasma membrane"/>
    <property type="evidence" value="ECO:0007669"/>
    <property type="project" value="TreeGrafter"/>
</dbReference>
<dbReference type="GO" id="GO:0015254">
    <property type="term" value="F:glycerol channel activity"/>
    <property type="evidence" value="ECO:0007669"/>
    <property type="project" value="TreeGrafter"/>
</dbReference>
<dbReference type="AlphaFoldDB" id="A0AAD5V6R2"/>
<dbReference type="CDD" id="cd00333">
    <property type="entry name" value="MIP"/>
    <property type="match status" value="1"/>
</dbReference>
<keyword evidence="7 10" id="KW-0472">Membrane</keyword>
<dbReference type="Gene3D" id="1.20.1080.10">
    <property type="entry name" value="Glycerol uptake facilitator protein"/>
    <property type="match status" value="1"/>
</dbReference>
<comment type="similarity">
    <text evidence="2 9">Belongs to the MIP/aquaporin (TC 1.A.8) family.</text>
</comment>
<keyword evidence="4 9" id="KW-0812">Transmembrane</keyword>
<dbReference type="GO" id="GO:0015250">
    <property type="term" value="F:water channel activity"/>
    <property type="evidence" value="ECO:0007669"/>
    <property type="project" value="TreeGrafter"/>
</dbReference>
<dbReference type="NCBIfam" id="TIGR00861">
    <property type="entry name" value="MIP"/>
    <property type="match status" value="1"/>
</dbReference>
<evidence type="ECO:0000313" key="11">
    <source>
        <dbReference type="EMBL" id="KAJ3487478.1"/>
    </source>
</evidence>
<feature type="transmembrane region" description="Helical" evidence="10">
    <location>
        <begin position="351"/>
        <end position="371"/>
    </location>
</feature>
<organism evidence="11 12">
    <name type="scientific">Meripilus lineatus</name>
    <dbReference type="NCBI Taxonomy" id="2056292"/>
    <lineage>
        <taxon>Eukaryota</taxon>
        <taxon>Fungi</taxon>
        <taxon>Dikarya</taxon>
        <taxon>Basidiomycota</taxon>
        <taxon>Agaricomycotina</taxon>
        <taxon>Agaricomycetes</taxon>
        <taxon>Polyporales</taxon>
        <taxon>Meripilaceae</taxon>
        <taxon>Meripilus</taxon>
    </lineage>
</organism>
<dbReference type="EMBL" id="JANAWD010000091">
    <property type="protein sequence ID" value="KAJ3487478.1"/>
    <property type="molecule type" value="Genomic_DNA"/>
</dbReference>
<comment type="caution">
    <text evidence="11">The sequence shown here is derived from an EMBL/GenBank/DDBJ whole genome shotgun (WGS) entry which is preliminary data.</text>
</comment>
<evidence type="ECO:0000256" key="5">
    <source>
        <dbReference type="ARBA" id="ARBA00022737"/>
    </source>
</evidence>
<evidence type="ECO:0000256" key="2">
    <source>
        <dbReference type="ARBA" id="ARBA00006175"/>
    </source>
</evidence>
<dbReference type="Proteomes" id="UP001212997">
    <property type="component" value="Unassembled WGS sequence"/>
</dbReference>
<comment type="catalytic activity">
    <reaction evidence="8">
        <text>H2O(in) = H2O(out)</text>
        <dbReference type="Rhea" id="RHEA:29667"/>
        <dbReference type="ChEBI" id="CHEBI:15377"/>
    </reaction>
</comment>
<feature type="transmembrane region" description="Helical" evidence="10">
    <location>
        <begin position="229"/>
        <end position="248"/>
    </location>
</feature>
<feature type="transmembrane region" description="Helical" evidence="10">
    <location>
        <begin position="145"/>
        <end position="167"/>
    </location>
</feature>
<evidence type="ECO:0000256" key="9">
    <source>
        <dbReference type="RuleBase" id="RU000477"/>
    </source>
</evidence>
<evidence type="ECO:0000256" key="6">
    <source>
        <dbReference type="ARBA" id="ARBA00022989"/>
    </source>
</evidence>
<keyword evidence="6 10" id="KW-1133">Transmembrane helix</keyword>
<feature type="transmembrane region" description="Helical" evidence="10">
    <location>
        <begin position="187"/>
        <end position="217"/>
    </location>
</feature>
<evidence type="ECO:0000256" key="3">
    <source>
        <dbReference type="ARBA" id="ARBA00022448"/>
    </source>
</evidence>
<comment type="subcellular location">
    <subcellularLocation>
        <location evidence="1">Membrane</location>
        <topology evidence="1">Multi-pass membrane protein</topology>
    </subcellularLocation>
</comment>
<dbReference type="InterPro" id="IPR022357">
    <property type="entry name" value="MIP_CS"/>
</dbReference>
<dbReference type="Pfam" id="PF00230">
    <property type="entry name" value="MIP"/>
    <property type="match status" value="1"/>
</dbReference>
<keyword evidence="12" id="KW-1185">Reference proteome</keyword>
<evidence type="ECO:0000256" key="8">
    <source>
        <dbReference type="ARBA" id="ARBA00034651"/>
    </source>
</evidence>
<evidence type="ECO:0000313" key="12">
    <source>
        <dbReference type="Proteomes" id="UP001212997"/>
    </source>
</evidence>
<evidence type="ECO:0008006" key="13">
    <source>
        <dbReference type="Google" id="ProtNLM"/>
    </source>
</evidence>
<dbReference type="PANTHER" id="PTHR43829:SF9">
    <property type="entry name" value="AQUAPORIN-9"/>
    <property type="match status" value="1"/>
</dbReference>
<evidence type="ECO:0000256" key="10">
    <source>
        <dbReference type="SAM" id="Phobius"/>
    </source>
</evidence>
<reference evidence="11" key="1">
    <citation type="submission" date="2022-07" db="EMBL/GenBank/DDBJ databases">
        <title>Genome Sequence of Physisporinus lineatus.</title>
        <authorList>
            <person name="Buettner E."/>
        </authorList>
    </citation>
    <scope>NUCLEOTIDE SEQUENCE</scope>
    <source>
        <strain evidence="11">VT162</strain>
    </source>
</reference>
<evidence type="ECO:0000256" key="7">
    <source>
        <dbReference type="ARBA" id="ARBA00023136"/>
    </source>
</evidence>
<protein>
    <recommendedName>
        <fullName evidence="13">Aquaporin</fullName>
    </recommendedName>
</protein>
<dbReference type="PROSITE" id="PS00221">
    <property type="entry name" value="MIP"/>
    <property type="match status" value="1"/>
</dbReference>
<feature type="transmembrane region" description="Helical" evidence="10">
    <location>
        <begin position="299"/>
        <end position="323"/>
    </location>
</feature>
<keyword evidence="5" id="KW-0677">Repeat</keyword>
<evidence type="ECO:0000256" key="1">
    <source>
        <dbReference type="ARBA" id="ARBA00004141"/>
    </source>
</evidence>
<dbReference type="InterPro" id="IPR050363">
    <property type="entry name" value="MIP/Aquaporin"/>
</dbReference>
<accession>A0AAD5V6R2</accession>